<evidence type="ECO:0000313" key="3">
    <source>
        <dbReference type="Proteomes" id="UP000054166"/>
    </source>
</evidence>
<keyword evidence="3" id="KW-1185">Reference proteome</keyword>
<dbReference type="HOGENOM" id="CLU_3129876_0_0_1"/>
<gene>
    <name evidence="2" type="ORF">PILCRDRAFT_23336</name>
</gene>
<dbReference type="AlphaFoldDB" id="A0A0C3F132"/>
<accession>A0A0C3F132</accession>
<dbReference type="Proteomes" id="UP000054166">
    <property type="component" value="Unassembled WGS sequence"/>
</dbReference>
<feature type="non-terminal residue" evidence="2">
    <location>
        <position position="1"/>
    </location>
</feature>
<dbReference type="InParanoid" id="A0A0C3F132"/>
<keyword evidence="1" id="KW-0812">Transmembrane</keyword>
<reference evidence="3" key="2">
    <citation type="submission" date="2015-01" db="EMBL/GenBank/DDBJ databases">
        <title>Evolutionary Origins and Diversification of the Mycorrhizal Mutualists.</title>
        <authorList>
            <consortium name="DOE Joint Genome Institute"/>
            <consortium name="Mycorrhizal Genomics Consortium"/>
            <person name="Kohler A."/>
            <person name="Kuo A."/>
            <person name="Nagy L.G."/>
            <person name="Floudas D."/>
            <person name="Copeland A."/>
            <person name="Barry K.W."/>
            <person name="Cichocki N."/>
            <person name="Veneault-Fourrey C."/>
            <person name="LaButti K."/>
            <person name="Lindquist E.A."/>
            <person name="Lipzen A."/>
            <person name="Lundell T."/>
            <person name="Morin E."/>
            <person name="Murat C."/>
            <person name="Riley R."/>
            <person name="Ohm R."/>
            <person name="Sun H."/>
            <person name="Tunlid A."/>
            <person name="Henrissat B."/>
            <person name="Grigoriev I.V."/>
            <person name="Hibbett D.S."/>
            <person name="Martin F."/>
        </authorList>
    </citation>
    <scope>NUCLEOTIDE SEQUENCE [LARGE SCALE GENOMIC DNA]</scope>
    <source>
        <strain evidence="3">F 1598</strain>
    </source>
</reference>
<feature type="transmembrane region" description="Helical" evidence="1">
    <location>
        <begin position="23"/>
        <end position="42"/>
    </location>
</feature>
<sequence>VPLYKHVKLCLFDSSDKYSAKSVWAIIAPNLILPVILGLPFLTHNLIVVD</sequence>
<evidence type="ECO:0000313" key="2">
    <source>
        <dbReference type="EMBL" id="KIM73626.1"/>
    </source>
</evidence>
<evidence type="ECO:0000256" key="1">
    <source>
        <dbReference type="SAM" id="Phobius"/>
    </source>
</evidence>
<organism evidence="2 3">
    <name type="scientific">Piloderma croceum (strain F 1598)</name>
    <dbReference type="NCBI Taxonomy" id="765440"/>
    <lineage>
        <taxon>Eukaryota</taxon>
        <taxon>Fungi</taxon>
        <taxon>Dikarya</taxon>
        <taxon>Basidiomycota</taxon>
        <taxon>Agaricomycotina</taxon>
        <taxon>Agaricomycetes</taxon>
        <taxon>Agaricomycetidae</taxon>
        <taxon>Atheliales</taxon>
        <taxon>Atheliaceae</taxon>
        <taxon>Piloderma</taxon>
    </lineage>
</organism>
<keyword evidence="1" id="KW-1133">Transmembrane helix</keyword>
<dbReference type="OrthoDB" id="2369050at2759"/>
<name>A0A0C3F132_PILCF</name>
<protein>
    <submittedName>
        <fullName evidence="2">Uncharacterized protein</fullName>
    </submittedName>
</protein>
<feature type="non-terminal residue" evidence="2">
    <location>
        <position position="50"/>
    </location>
</feature>
<keyword evidence="1" id="KW-0472">Membrane</keyword>
<reference evidence="2 3" key="1">
    <citation type="submission" date="2014-04" db="EMBL/GenBank/DDBJ databases">
        <authorList>
            <consortium name="DOE Joint Genome Institute"/>
            <person name="Kuo A."/>
            <person name="Tarkka M."/>
            <person name="Buscot F."/>
            <person name="Kohler A."/>
            <person name="Nagy L.G."/>
            <person name="Floudas D."/>
            <person name="Copeland A."/>
            <person name="Barry K.W."/>
            <person name="Cichocki N."/>
            <person name="Veneault-Fourrey C."/>
            <person name="LaButti K."/>
            <person name="Lindquist E.A."/>
            <person name="Lipzen A."/>
            <person name="Lundell T."/>
            <person name="Morin E."/>
            <person name="Murat C."/>
            <person name="Sun H."/>
            <person name="Tunlid A."/>
            <person name="Henrissat B."/>
            <person name="Grigoriev I.V."/>
            <person name="Hibbett D.S."/>
            <person name="Martin F."/>
            <person name="Nordberg H.P."/>
            <person name="Cantor M.N."/>
            <person name="Hua S.X."/>
        </authorList>
    </citation>
    <scope>NUCLEOTIDE SEQUENCE [LARGE SCALE GENOMIC DNA]</scope>
    <source>
        <strain evidence="2 3">F 1598</strain>
    </source>
</reference>
<proteinExistence type="predicted"/>
<dbReference type="EMBL" id="KN833077">
    <property type="protein sequence ID" value="KIM73626.1"/>
    <property type="molecule type" value="Genomic_DNA"/>
</dbReference>